<evidence type="ECO:0000256" key="7">
    <source>
        <dbReference type="ARBA" id="ARBA00023004"/>
    </source>
</evidence>
<dbReference type="SUPFAM" id="SSF55424">
    <property type="entry name" value="FAD/NAD-linked reductases, dimerisation (C-terminal) domain"/>
    <property type="match status" value="1"/>
</dbReference>
<sequence length="522" mass="57294">MREQELVVAQAHELRDGEMRRVKVGENEVLLARVEGGFYAVGAGCTHYGAPLDQGLLHGTRLICPWHHACFNLKTGAPLEPPALDGLPRYRVRLEGDAVLVSSQPEPTPQPPQSATKDPRRFVIVGGGAAGLSAALTLRREGFQGQLVMVSAEREAPYDRPNLSKEYLAGEAPPEWLPLRSSEFYTEPNLELRADCRVRKLLPEVRTLEFEDGSSLPYDRCLVATGGVPRRLEVPGSDWAGVFTLRSLADAGRLIAASEPGKRAVVIGASFIGMETAASLRERGLEVTVVAPERTPFEGVLGARVGQMFRQLHEEHGVRFHLGAKVLEIMGEGESRQVLLESGERLEAELVVVGIGVRPNTGFLTDLPLEKDGSVPVDAQLRVTPTLFAAGDIARFPNPQGGKPIRIEHWRVALQHGQIAALNMLDREVPYTGVPFFWTGQFGLQLRYVGHADSFDEVVYWGEPEGREFLAFYLQAGRLQAASGVGRDYELDVLEELFRLQALPSPEFLRAGPADLTPWLPS</sequence>
<dbReference type="EMBL" id="QWLB01000013">
    <property type="protein sequence ID" value="RIH92829.1"/>
    <property type="molecule type" value="Genomic_DNA"/>
</dbReference>
<evidence type="ECO:0000256" key="2">
    <source>
        <dbReference type="ARBA" id="ARBA00022630"/>
    </source>
</evidence>
<organism evidence="10 11">
    <name type="scientific">Meiothermus granaticius NBRC 107808</name>
    <dbReference type="NCBI Taxonomy" id="1227551"/>
    <lineage>
        <taxon>Bacteria</taxon>
        <taxon>Thermotogati</taxon>
        <taxon>Deinococcota</taxon>
        <taxon>Deinococci</taxon>
        <taxon>Thermales</taxon>
        <taxon>Thermaceae</taxon>
        <taxon>Meiothermus</taxon>
    </lineage>
</organism>
<dbReference type="InterPro" id="IPR036922">
    <property type="entry name" value="Rieske_2Fe-2S_sf"/>
</dbReference>
<keyword evidence="7" id="KW-0408">Iron</keyword>
<evidence type="ECO:0000259" key="9">
    <source>
        <dbReference type="PROSITE" id="PS51296"/>
    </source>
</evidence>
<dbReference type="RefSeq" id="WP_119356741.1">
    <property type="nucleotide sequence ID" value="NZ_BJXM01000001.1"/>
</dbReference>
<dbReference type="SUPFAM" id="SSF51905">
    <property type="entry name" value="FAD/NAD(P)-binding domain"/>
    <property type="match status" value="1"/>
</dbReference>
<evidence type="ECO:0000256" key="1">
    <source>
        <dbReference type="ARBA" id="ARBA00001974"/>
    </source>
</evidence>
<dbReference type="PANTHER" id="PTHR43557:SF2">
    <property type="entry name" value="RIESKE DOMAIN-CONTAINING PROTEIN-RELATED"/>
    <property type="match status" value="1"/>
</dbReference>
<dbReference type="GO" id="GO:0051537">
    <property type="term" value="F:2 iron, 2 sulfur cluster binding"/>
    <property type="evidence" value="ECO:0007669"/>
    <property type="project" value="UniProtKB-KW"/>
</dbReference>
<dbReference type="InterPro" id="IPR050446">
    <property type="entry name" value="FAD-oxidoreductase/Apoptosis"/>
</dbReference>
<keyword evidence="11" id="KW-1185">Reference proteome</keyword>
<dbReference type="Pfam" id="PF07992">
    <property type="entry name" value="Pyr_redox_2"/>
    <property type="match status" value="1"/>
</dbReference>
<accession>A0A399FC15</accession>
<comment type="caution">
    <text evidence="10">The sequence shown here is derived from an EMBL/GenBank/DDBJ whole genome shotgun (WGS) entry which is preliminary data.</text>
</comment>
<dbReference type="AlphaFoldDB" id="A0A399FC15"/>
<evidence type="ECO:0000313" key="11">
    <source>
        <dbReference type="Proteomes" id="UP000266178"/>
    </source>
</evidence>
<dbReference type="Pfam" id="PF00355">
    <property type="entry name" value="Rieske"/>
    <property type="match status" value="1"/>
</dbReference>
<keyword evidence="4" id="KW-0479">Metal-binding</keyword>
<keyword evidence="6 10" id="KW-0560">Oxidoreductase</keyword>
<dbReference type="GO" id="GO:0016651">
    <property type="term" value="F:oxidoreductase activity, acting on NAD(P)H"/>
    <property type="evidence" value="ECO:0007669"/>
    <property type="project" value="TreeGrafter"/>
</dbReference>
<dbReference type="Gene3D" id="2.102.10.10">
    <property type="entry name" value="Rieske [2Fe-2S] iron-sulphur domain"/>
    <property type="match status" value="1"/>
</dbReference>
<evidence type="ECO:0000256" key="8">
    <source>
        <dbReference type="ARBA" id="ARBA00023014"/>
    </source>
</evidence>
<dbReference type="PANTHER" id="PTHR43557">
    <property type="entry name" value="APOPTOSIS-INDUCING FACTOR 1"/>
    <property type="match status" value="1"/>
</dbReference>
<dbReference type="PRINTS" id="PR00411">
    <property type="entry name" value="PNDRDTASEI"/>
</dbReference>
<feature type="domain" description="Rieske" evidence="9">
    <location>
        <begin position="6"/>
        <end position="101"/>
    </location>
</feature>
<dbReference type="Proteomes" id="UP000266178">
    <property type="component" value="Unassembled WGS sequence"/>
</dbReference>
<dbReference type="InterPro" id="IPR023753">
    <property type="entry name" value="FAD/NAD-binding_dom"/>
</dbReference>
<dbReference type="OrthoDB" id="9802028at2"/>
<keyword evidence="3" id="KW-0001">2Fe-2S</keyword>
<dbReference type="PRINTS" id="PR00368">
    <property type="entry name" value="FADPNR"/>
</dbReference>
<dbReference type="InterPro" id="IPR017941">
    <property type="entry name" value="Rieske_2Fe-2S"/>
</dbReference>
<gene>
    <name evidence="10" type="primary">thcD_2</name>
    <name evidence="10" type="ORF">Mgrana_01236</name>
</gene>
<reference evidence="10 11" key="1">
    <citation type="submission" date="2018-08" db="EMBL/GenBank/DDBJ databases">
        <title>Meiothermus granaticius genome AF-68 sequencing project.</title>
        <authorList>
            <person name="Da Costa M.S."/>
            <person name="Albuquerque L."/>
            <person name="Raposo P."/>
            <person name="Froufe H.J.C."/>
            <person name="Barroso C.S."/>
            <person name="Egas C."/>
        </authorList>
    </citation>
    <scope>NUCLEOTIDE SEQUENCE [LARGE SCALE GENOMIC DNA]</scope>
    <source>
        <strain evidence="10 11">AF-68</strain>
    </source>
</reference>
<protein>
    <submittedName>
        <fullName evidence="10">Rhodocoxin reductase</fullName>
        <ecNumber evidence="10">1.18.1.-</ecNumber>
    </submittedName>
</protein>
<evidence type="ECO:0000256" key="4">
    <source>
        <dbReference type="ARBA" id="ARBA00022723"/>
    </source>
</evidence>
<dbReference type="GO" id="GO:0046872">
    <property type="term" value="F:metal ion binding"/>
    <property type="evidence" value="ECO:0007669"/>
    <property type="project" value="UniProtKB-KW"/>
</dbReference>
<keyword evidence="2" id="KW-0285">Flavoprotein</keyword>
<dbReference type="InterPro" id="IPR036188">
    <property type="entry name" value="FAD/NAD-bd_sf"/>
</dbReference>
<dbReference type="Gene3D" id="3.30.390.30">
    <property type="match status" value="1"/>
</dbReference>
<dbReference type="Gene3D" id="3.50.50.60">
    <property type="entry name" value="FAD/NAD(P)-binding domain"/>
    <property type="match status" value="2"/>
</dbReference>
<dbReference type="InterPro" id="IPR016156">
    <property type="entry name" value="FAD/NAD-linked_Rdtase_dimer_sf"/>
</dbReference>
<evidence type="ECO:0000313" key="10">
    <source>
        <dbReference type="EMBL" id="RIH92829.1"/>
    </source>
</evidence>
<evidence type="ECO:0000256" key="5">
    <source>
        <dbReference type="ARBA" id="ARBA00022827"/>
    </source>
</evidence>
<dbReference type="GO" id="GO:0005737">
    <property type="term" value="C:cytoplasm"/>
    <property type="evidence" value="ECO:0007669"/>
    <property type="project" value="TreeGrafter"/>
</dbReference>
<comment type="cofactor">
    <cofactor evidence="1">
        <name>FAD</name>
        <dbReference type="ChEBI" id="CHEBI:57692"/>
    </cofactor>
</comment>
<dbReference type="CDD" id="cd03478">
    <property type="entry name" value="Rieske_AIFL_N"/>
    <property type="match status" value="1"/>
</dbReference>
<evidence type="ECO:0000256" key="6">
    <source>
        <dbReference type="ARBA" id="ARBA00023002"/>
    </source>
</evidence>
<dbReference type="InterPro" id="IPR028202">
    <property type="entry name" value="Reductase_C"/>
</dbReference>
<dbReference type="EC" id="1.18.1.-" evidence="10"/>
<keyword evidence="5" id="KW-0274">FAD</keyword>
<dbReference type="Pfam" id="PF14759">
    <property type="entry name" value="Reductase_C"/>
    <property type="match status" value="1"/>
</dbReference>
<name>A0A399FC15_9DEIN</name>
<proteinExistence type="predicted"/>
<evidence type="ECO:0000256" key="3">
    <source>
        <dbReference type="ARBA" id="ARBA00022714"/>
    </source>
</evidence>
<dbReference type="SUPFAM" id="SSF50022">
    <property type="entry name" value="ISP domain"/>
    <property type="match status" value="1"/>
</dbReference>
<dbReference type="PROSITE" id="PS51296">
    <property type="entry name" value="RIESKE"/>
    <property type="match status" value="1"/>
</dbReference>
<keyword evidence="8" id="KW-0411">Iron-sulfur</keyword>